<keyword evidence="6" id="KW-1185">Reference proteome</keyword>
<dbReference type="Pfam" id="PF00196">
    <property type="entry name" value="GerE"/>
    <property type="match status" value="1"/>
</dbReference>
<dbReference type="Proteomes" id="UP000661193">
    <property type="component" value="Unassembled WGS sequence"/>
</dbReference>
<dbReference type="InterPro" id="IPR027417">
    <property type="entry name" value="P-loop_NTPase"/>
</dbReference>
<name>A0ABS1US47_9ACTN</name>
<dbReference type="PANTHER" id="PTHR16305:SF35">
    <property type="entry name" value="TRANSCRIPTIONAL ACTIVATOR DOMAIN"/>
    <property type="match status" value="1"/>
</dbReference>
<dbReference type="SUPFAM" id="SSF46894">
    <property type="entry name" value="C-terminal effector domain of the bipartite response regulators"/>
    <property type="match status" value="1"/>
</dbReference>
<keyword evidence="2" id="KW-0067">ATP-binding</keyword>
<reference evidence="5 6" key="1">
    <citation type="submission" date="2021-01" db="EMBL/GenBank/DDBJ databases">
        <title>Genome sequencing of Micromonospora fiedleri MG-37.</title>
        <authorList>
            <person name="Moreland P.E.J."/>
            <person name="Stach J.E.M."/>
        </authorList>
    </citation>
    <scope>NUCLEOTIDE SEQUENCE [LARGE SCALE GENOMIC DNA]</scope>
    <source>
        <strain evidence="5 6">MG-37</strain>
    </source>
</reference>
<evidence type="ECO:0000256" key="3">
    <source>
        <dbReference type="SAM" id="MobiDB-lite"/>
    </source>
</evidence>
<dbReference type="PROSITE" id="PS00622">
    <property type="entry name" value="HTH_LUXR_1"/>
    <property type="match status" value="1"/>
</dbReference>
<evidence type="ECO:0000256" key="1">
    <source>
        <dbReference type="ARBA" id="ARBA00022741"/>
    </source>
</evidence>
<evidence type="ECO:0000256" key="2">
    <source>
        <dbReference type="ARBA" id="ARBA00022840"/>
    </source>
</evidence>
<feature type="region of interest" description="Disordered" evidence="3">
    <location>
        <begin position="445"/>
        <end position="481"/>
    </location>
</feature>
<dbReference type="InterPro" id="IPR016032">
    <property type="entry name" value="Sig_transdc_resp-reg_C-effctor"/>
</dbReference>
<dbReference type="Pfam" id="PF13191">
    <property type="entry name" value="AAA_16"/>
    <property type="match status" value="1"/>
</dbReference>
<dbReference type="Gene3D" id="1.10.10.10">
    <property type="entry name" value="Winged helix-like DNA-binding domain superfamily/Winged helix DNA-binding domain"/>
    <property type="match status" value="1"/>
</dbReference>
<dbReference type="InterPro" id="IPR036388">
    <property type="entry name" value="WH-like_DNA-bd_sf"/>
</dbReference>
<feature type="domain" description="HTH luxR-type" evidence="4">
    <location>
        <begin position="915"/>
        <end position="977"/>
    </location>
</feature>
<dbReference type="SMART" id="SM00421">
    <property type="entry name" value="HTH_LUXR"/>
    <property type="match status" value="1"/>
</dbReference>
<dbReference type="CDD" id="cd06170">
    <property type="entry name" value="LuxR_C_like"/>
    <property type="match status" value="1"/>
</dbReference>
<dbReference type="PRINTS" id="PR00038">
    <property type="entry name" value="HTHLUXR"/>
</dbReference>
<comment type="caution">
    <text evidence="5">The sequence shown here is derived from an EMBL/GenBank/DDBJ whole genome shotgun (WGS) entry which is preliminary data.</text>
</comment>
<keyword evidence="1" id="KW-0547">Nucleotide-binding</keyword>
<gene>
    <name evidence="5" type="ORF">JMF97_23790</name>
</gene>
<evidence type="ECO:0000313" key="5">
    <source>
        <dbReference type="EMBL" id="MBL6279182.1"/>
    </source>
</evidence>
<organism evidence="5 6">
    <name type="scientific">Micromonospora fiedleri</name>
    <dbReference type="NCBI Taxonomy" id="1157498"/>
    <lineage>
        <taxon>Bacteria</taxon>
        <taxon>Bacillati</taxon>
        <taxon>Actinomycetota</taxon>
        <taxon>Actinomycetes</taxon>
        <taxon>Micromonosporales</taxon>
        <taxon>Micromonosporaceae</taxon>
        <taxon>Micromonospora</taxon>
    </lineage>
</organism>
<accession>A0ABS1US47</accession>
<dbReference type="PROSITE" id="PS50043">
    <property type="entry name" value="HTH_LUXR_2"/>
    <property type="match status" value="1"/>
</dbReference>
<dbReference type="PANTHER" id="PTHR16305">
    <property type="entry name" value="TESTICULAR SOLUBLE ADENYLYL CYCLASE"/>
    <property type="match status" value="1"/>
</dbReference>
<evidence type="ECO:0000259" key="4">
    <source>
        <dbReference type="PROSITE" id="PS50043"/>
    </source>
</evidence>
<sequence length="977" mass="102106">MVSASAVQIEVLRGRQGECREIRSLLAAPAGGALLLHGEPGAGRTALLAYAHRHRAGRRLLAAAGLADEAMLPYAGLQRLLDPVLDRAHALPERQRQVLRDALTGEGCPDRDQLILSHAVLGLLAEAAHDGPLLCTMDDLDAGDTPTVRVLTFVARRLPQLPVVLLLTAGNDTAAQAIPGRRLLPLDPSDSLALLTARRPGPPPPEPVLAALTTLAAGNPQALVDLADTLTPGQWCGTEPLPAAPPTDGTLGRTYRALLARLPRDTQGALLLAAIAAADLATPTGRAAAVDPVTLGRALRATGSGVEALVPAEAAGLIRITTPGGAEFPRPLARSMIEATASVTARRDAHLLLAAALDGTGSRLRRALHRAAATDGDDPALAAELEDAAAAHQDRSVAATALARAAELSDDPALATARQVTAARYAWQAGQPERAHALLHHLADTTGPLPHQAPPTPTGRSAASLPMTPPAPTGRSAPGLSMTPPSLAGRSAAGPQVTAATAGLAELLRGEMHLRCGRASTALPTLLAAATTLADVDRESALVALVRAGEAVCFSGDHYRYGEVARRVQALRRDGDPPWADLLTTLVAGVAATLRGEHAHGGPLLRRAVALGGRLRGAAVTPTALTGAAAAGLLVAVDAAAYRLAEDAVDLATDRGEVSLLPRALELRAMSEYWLGRHDAAAKSCQEGLRVARAAGQHATAGVHLGLLAVLSAVRADHDACLGHVAELGDTAAPGSRPYALAQWALGVLDLVDGRYADAADRLATLARPGTGRGQVLVQVMATPHLVEAAAHDGRPARARAALAVFDRWAGSTASPLRRALSARCHALLAPRGSAEAEEHFDRALCLHPADAATFERARTELLYGRELRRNRRPRDARDHLHRARQTFVLLGADVWARQTTVELRAAGESVGTPDRQAVRLLTGQQLRIAQLVAAGATNREVATQMFLSTRTIDHHLRNIYHRLGIRSRTELARALG</sequence>
<dbReference type="InterPro" id="IPR041664">
    <property type="entry name" value="AAA_16"/>
</dbReference>
<protein>
    <submittedName>
        <fullName evidence="5">Helix-turn-helix domain-containing protein</fullName>
    </submittedName>
</protein>
<dbReference type="EMBL" id="JAETXL010000009">
    <property type="protein sequence ID" value="MBL6279182.1"/>
    <property type="molecule type" value="Genomic_DNA"/>
</dbReference>
<evidence type="ECO:0000313" key="6">
    <source>
        <dbReference type="Proteomes" id="UP000661193"/>
    </source>
</evidence>
<dbReference type="InterPro" id="IPR000792">
    <property type="entry name" value="Tscrpt_reg_LuxR_C"/>
</dbReference>
<dbReference type="SUPFAM" id="SSF52540">
    <property type="entry name" value="P-loop containing nucleoside triphosphate hydrolases"/>
    <property type="match status" value="1"/>
</dbReference>
<proteinExistence type="predicted"/>